<evidence type="ECO:0000256" key="3">
    <source>
        <dbReference type="ARBA" id="ARBA00022989"/>
    </source>
</evidence>
<feature type="transmembrane region" description="Helical" evidence="5">
    <location>
        <begin position="145"/>
        <end position="166"/>
    </location>
</feature>
<dbReference type="PANTHER" id="PTHR11958">
    <property type="entry name" value="SODIUM/DICARBOXYLATE SYMPORTER-RELATED"/>
    <property type="match status" value="1"/>
</dbReference>
<evidence type="ECO:0000313" key="7">
    <source>
        <dbReference type="WBParaSite" id="GPLIN_000902900"/>
    </source>
</evidence>
<proteinExistence type="inferred from homology"/>
<accession>A0A183C833</accession>
<evidence type="ECO:0000256" key="1">
    <source>
        <dbReference type="ARBA" id="ARBA00006148"/>
    </source>
</evidence>
<organism evidence="6 7">
    <name type="scientific">Globodera pallida</name>
    <name type="common">Potato cyst nematode worm</name>
    <name type="synonym">Heterodera pallida</name>
    <dbReference type="NCBI Taxonomy" id="36090"/>
    <lineage>
        <taxon>Eukaryota</taxon>
        <taxon>Metazoa</taxon>
        <taxon>Ecdysozoa</taxon>
        <taxon>Nematoda</taxon>
        <taxon>Chromadorea</taxon>
        <taxon>Rhabditida</taxon>
        <taxon>Tylenchina</taxon>
        <taxon>Tylenchomorpha</taxon>
        <taxon>Tylenchoidea</taxon>
        <taxon>Heteroderidae</taxon>
        <taxon>Heteroderinae</taxon>
        <taxon>Globodera</taxon>
    </lineage>
</organism>
<reference evidence="6" key="1">
    <citation type="submission" date="2014-05" db="EMBL/GenBank/DDBJ databases">
        <title>The genome and life-stage specific transcriptomes of Globodera pallida elucidate key aspects of plant parasitism by a cyst nematode.</title>
        <authorList>
            <person name="Cotton J.A."/>
            <person name="Lilley C.J."/>
            <person name="Jones L.M."/>
            <person name="Kikuchi T."/>
            <person name="Reid A.J."/>
            <person name="Thorpe P."/>
            <person name="Tsai I.J."/>
            <person name="Beasley H."/>
            <person name="Blok V."/>
            <person name="Cock P.J.A."/>
            <person name="Van den Akker S.E."/>
            <person name="Holroyd N."/>
            <person name="Hunt M."/>
            <person name="Mantelin S."/>
            <person name="Naghra H."/>
            <person name="Pain A."/>
            <person name="Palomares-Rius J.E."/>
            <person name="Zarowiecki M."/>
            <person name="Berriman M."/>
            <person name="Jones J.T."/>
            <person name="Urwin P.E."/>
        </authorList>
    </citation>
    <scope>NUCLEOTIDE SEQUENCE [LARGE SCALE GENOMIC DNA]</scope>
    <source>
        <strain evidence="6">Lindley</strain>
    </source>
</reference>
<comment type="similarity">
    <text evidence="1">Belongs to the dicarboxylate/amino acid:cation symporter (DAACS) (TC 2.A.23) family.</text>
</comment>
<dbReference type="InterPro" id="IPR050746">
    <property type="entry name" value="DAACS"/>
</dbReference>
<protein>
    <submittedName>
        <fullName evidence="7">Uncharacterized protein</fullName>
    </submittedName>
</protein>
<evidence type="ECO:0000256" key="4">
    <source>
        <dbReference type="ARBA" id="ARBA00023136"/>
    </source>
</evidence>
<reference evidence="7" key="2">
    <citation type="submission" date="2016-06" db="UniProtKB">
        <authorList>
            <consortium name="WormBaseParasite"/>
        </authorList>
    </citation>
    <scope>IDENTIFICATION</scope>
</reference>
<keyword evidence="2 5" id="KW-0812">Transmembrane</keyword>
<dbReference type="GO" id="GO:0005886">
    <property type="term" value="C:plasma membrane"/>
    <property type="evidence" value="ECO:0007669"/>
    <property type="project" value="TreeGrafter"/>
</dbReference>
<dbReference type="SUPFAM" id="SSF118215">
    <property type="entry name" value="Proton glutamate symport protein"/>
    <property type="match status" value="1"/>
</dbReference>
<keyword evidence="3 5" id="KW-1133">Transmembrane helix</keyword>
<evidence type="ECO:0000313" key="6">
    <source>
        <dbReference type="Proteomes" id="UP000050741"/>
    </source>
</evidence>
<dbReference type="Proteomes" id="UP000050741">
    <property type="component" value="Unassembled WGS sequence"/>
</dbReference>
<dbReference type="InterPro" id="IPR036458">
    <property type="entry name" value="Na:dicarbo_symporter_sf"/>
</dbReference>
<sequence>MRDCSSWRTDAAVAAGNKPIQQADGCGRGNKPIQKEFGEAINPVSYILRLTSSLNQHSFLEPFVLENAQEQLELKRINENVWLLVRRPLGLNDEEQWSVWETEAITWAWEGNNRMTIIFPDTSVADSDNDWTTENRLLMRMLKCVVVPLIAASLITLSLQAITVAFGTASSAATLPTTSVAWSKISSRRCIHWSCKHSLRRFGGHVMILTAVDLPIEYITLILAVDWFLNPGTEFRKN</sequence>
<keyword evidence="4 5" id="KW-0472">Membrane</keyword>
<evidence type="ECO:0000256" key="2">
    <source>
        <dbReference type="ARBA" id="ARBA00022692"/>
    </source>
</evidence>
<dbReference type="AlphaFoldDB" id="A0A183C833"/>
<dbReference type="WBParaSite" id="GPLIN_000902900">
    <property type="protein sequence ID" value="GPLIN_000902900"/>
    <property type="gene ID" value="GPLIN_000902900"/>
</dbReference>
<dbReference type="GO" id="GO:0015501">
    <property type="term" value="F:glutamate:sodium symporter activity"/>
    <property type="evidence" value="ECO:0007669"/>
    <property type="project" value="TreeGrafter"/>
</dbReference>
<dbReference type="GO" id="GO:0015175">
    <property type="term" value="F:neutral L-amino acid transmembrane transporter activity"/>
    <property type="evidence" value="ECO:0007669"/>
    <property type="project" value="TreeGrafter"/>
</dbReference>
<feature type="transmembrane region" description="Helical" evidence="5">
    <location>
        <begin position="206"/>
        <end position="229"/>
    </location>
</feature>
<name>A0A183C833_GLOPA</name>
<keyword evidence="6" id="KW-1185">Reference proteome</keyword>
<dbReference type="GO" id="GO:0005313">
    <property type="term" value="F:L-glutamate transmembrane transporter activity"/>
    <property type="evidence" value="ECO:0007669"/>
    <property type="project" value="TreeGrafter"/>
</dbReference>
<evidence type="ECO:0000256" key="5">
    <source>
        <dbReference type="SAM" id="Phobius"/>
    </source>
</evidence>
<dbReference type="PANTHER" id="PTHR11958:SF63">
    <property type="entry name" value="AMINO ACID TRANSPORTER"/>
    <property type="match status" value="1"/>
</dbReference>